<feature type="compositionally biased region" description="Polar residues" evidence="2">
    <location>
        <begin position="73"/>
        <end position="89"/>
    </location>
</feature>
<feature type="compositionally biased region" description="Polar residues" evidence="2">
    <location>
        <begin position="284"/>
        <end position="301"/>
    </location>
</feature>
<feature type="compositionally biased region" description="Polar residues" evidence="2">
    <location>
        <begin position="352"/>
        <end position="380"/>
    </location>
</feature>
<name>A0A1Q3E6L1_LENED</name>
<feature type="compositionally biased region" description="Polar residues" evidence="2">
    <location>
        <begin position="20"/>
        <end position="29"/>
    </location>
</feature>
<gene>
    <name evidence="3" type="ORF">LENED_004412</name>
</gene>
<feature type="region of interest" description="Disordered" evidence="2">
    <location>
        <begin position="953"/>
        <end position="977"/>
    </location>
</feature>
<feature type="compositionally biased region" description="Basic and acidic residues" evidence="2">
    <location>
        <begin position="407"/>
        <end position="417"/>
    </location>
</feature>
<reference evidence="3 4" key="2">
    <citation type="submission" date="2017-02" db="EMBL/GenBank/DDBJ databases">
        <title>A genome survey and senescence transcriptome analysis in Lentinula edodes.</title>
        <authorList>
            <person name="Sakamoto Y."/>
            <person name="Nakade K."/>
            <person name="Sato S."/>
            <person name="Yoshida Y."/>
            <person name="Miyazaki K."/>
            <person name="Natsume S."/>
            <person name="Konno N."/>
        </authorList>
    </citation>
    <scope>NUCLEOTIDE SEQUENCE [LARGE SCALE GENOMIC DNA]</scope>
    <source>
        <strain evidence="3 4">NBRC 111202</strain>
    </source>
</reference>
<feature type="compositionally biased region" description="Basic and acidic residues" evidence="2">
    <location>
        <begin position="953"/>
        <end position="969"/>
    </location>
</feature>
<evidence type="ECO:0000256" key="2">
    <source>
        <dbReference type="SAM" id="MobiDB-lite"/>
    </source>
</evidence>
<reference evidence="3 4" key="1">
    <citation type="submission" date="2016-08" db="EMBL/GenBank/DDBJ databases">
        <authorList>
            <consortium name="Lentinula edodes genome sequencing consortium"/>
            <person name="Sakamoto Y."/>
            <person name="Nakade K."/>
            <person name="Sato S."/>
            <person name="Yoshida Y."/>
            <person name="Miyazaki K."/>
            <person name="Natsume S."/>
            <person name="Konno N."/>
        </authorList>
    </citation>
    <scope>NUCLEOTIDE SEQUENCE [LARGE SCALE GENOMIC DNA]</scope>
    <source>
        <strain evidence="3 4">NBRC 111202</strain>
    </source>
</reference>
<feature type="compositionally biased region" description="Polar residues" evidence="2">
    <location>
        <begin position="48"/>
        <end position="66"/>
    </location>
</feature>
<proteinExistence type="predicted"/>
<evidence type="ECO:0000256" key="1">
    <source>
        <dbReference type="SAM" id="Coils"/>
    </source>
</evidence>
<feature type="compositionally biased region" description="Low complexity" evidence="2">
    <location>
        <begin position="427"/>
        <end position="436"/>
    </location>
</feature>
<evidence type="ECO:0000313" key="3">
    <source>
        <dbReference type="EMBL" id="GAW02744.1"/>
    </source>
</evidence>
<accession>A0A1Q3E6L1</accession>
<sequence>MQRRHPPSAARNEAFKFPSPQASRSSNDLQYGRNPIEPNTRPTRYLAATSSKTIPNQRSLHVSNNADPIVTPKSPTIARNNVASSPKASVSVRTLNGRIRKPAPVYSSGSLSPGGSVINSSTRPARTTPIASSTSGVSTISDALDISPGASLLPSAPLRHSRSKSVRILVPDDAVFGTFSRSISSPDYRRASGRSGFGSGFVNSRQLSGSSTPLPSPLEAVLEYADDSGVGLGPDQGREHDFEQTENLLSSSFSDSEAEEADEGKDGGGGDGTDTDDDLDGNLRTSFTETQSVRNITHNNCNTNGLDMPHNLPASGVGVAPISSHSHSVSWVSNVLNNRESWAPSDHRSRNDSPLTQSFVDPRTNPRNQEDMYTTDQIASSGGGGNYLYIQNSTSGSPSGTLGELTPETRPRTPESHRHSHPIYQPSTHIRTSSSTSRNISSRLCHNYTPLLPGMSSVVALEKTEYLIILESFLEGPSELKHRHSSPGNVRVRIVGGRSTWREYLHPGAYAVMFIEDQECLVNIVKELGVEDHHRTETIPRNTPAKPPNPASDTSDSDVAINHNANPHYMSWRPGMHITVTLAGVPFLVVQVKRLRLLKNTKDAVAGETTPAAEYNYPMAQIAGISEQWWALPENGSHVVLILGIEKRRREYLVRVIRRLTTTSLALVVPTSLNDGTQVERASESPGSDSTFKVMFKENHHTHVLSEDSQEPQSHSPGQLPPSTSFSSPSLPSSLSSQLPMLPPSAATSPMSDVLVLAKGYRYLTGSTNGSGSLRFELLLEDRTNDLYASYMLPSADIADGRRQSLTWFVSGGQSRHDASWVFKKDGKTLRNTDGRSSQGNRSVGTGAGAADLPHHFLFEKQAPNDAWVFKPALEGQIVSSHLPFQSPPEVKTPPNLDELLASEGSTFRKKMSPAVFVSRLVLRKDRDMVVFYLSPASKEQVRELSRRIGKKREEAHLERQKTGERRCDIPGTEGTNTDEVALKNMMIVKAEENHPRSAEQQVPEIPETTIANDQSQQKAALRILRYGRQGELIFVPWDSTRLQTTSLLTESEVPTPQLPSALEGSPSRISSSEYLVYGKVDSQSDVKLRQYIFYPFDHDDIKKDIKKDSTSLPDRSSLLQKFTFKTHQEDDAWIFVSIDGHGHVDGPSSMVPPHETAGTKSVAGVLFRASIDGAGKITLHQMPIKSSLTRPTLHRSNSASPQLSSVLHSARDSIGRRPLSEQLSGTGLKLSTLGHNIRGLLLPSPSSFMILNGGAKLQDSTLLRSRNSPFLAVVHTQLLNPEDSSVYRLLSAFEPAKLSPLALHHSSQDNNMNRESLVGQLEEKTGVLDKTNQGHYKANAKLSGKNTEITEQNQRLEDKLREVDDIVNELINSQVEDKKERMRLEIDSLCDAQEAISRRIIQQDPLCKHWIRI</sequence>
<dbReference type="Proteomes" id="UP000188533">
    <property type="component" value="Unassembled WGS sequence"/>
</dbReference>
<feature type="region of interest" description="Disordered" evidence="2">
    <location>
        <begin position="535"/>
        <end position="560"/>
    </location>
</feature>
<feature type="compositionally biased region" description="Polar residues" evidence="2">
    <location>
        <begin position="389"/>
        <end position="400"/>
    </location>
</feature>
<feature type="region of interest" description="Disordered" evidence="2">
    <location>
        <begin position="101"/>
        <end position="135"/>
    </location>
</feature>
<feature type="compositionally biased region" description="Low complexity" evidence="2">
    <location>
        <begin position="721"/>
        <end position="740"/>
    </location>
</feature>
<evidence type="ECO:0000313" key="4">
    <source>
        <dbReference type="Proteomes" id="UP000188533"/>
    </source>
</evidence>
<feature type="region of interest" description="Disordered" evidence="2">
    <location>
        <begin position="1"/>
        <end position="89"/>
    </location>
</feature>
<organism evidence="3 4">
    <name type="scientific">Lentinula edodes</name>
    <name type="common">Shiitake mushroom</name>
    <name type="synonym">Lentinus edodes</name>
    <dbReference type="NCBI Taxonomy" id="5353"/>
    <lineage>
        <taxon>Eukaryota</taxon>
        <taxon>Fungi</taxon>
        <taxon>Dikarya</taxon>
        <taxon>Basidiomycota</taxon>
        <taxon>Agaricomycotina</taxon>
        <taxon>Agaricomycetes</taxon>
        <taxon>Agaricomycetidae</taxon>
        <taxon>Agaricales</taxon>
        <taxon>Marasmiineae</taxon>
        <taxon>Omphalotaceae</taxon>
        <taxon>Lentinula</taxon>
    </lineage>
</organism>
<feature type="region of interest" description="Disordered" evidence="2">
    <location>
        <begin position="250"/>
        <end position="301"/>
    </location>
</feature>
<feature type="region of interest" description="Disordered" evidence="2">
    <location>
        <begin position="341"/>
        <end position="436"/>
    </location>
</feature>
<keyword evidence="1" id="KW-0175">Coiled coil</keyword>
<comment type="caution">
    <text evidence="3">The sequence shown here is derived from an EMBL/GenBank/DDBJ whole genome shotgun (WGS) entry which is preliminary data.</text>
</comment>
<dbReference type="EMBL" id="BDGU01000112">
    <property type="protein sequence ID" value="GAW02744.1"/>
    <property type="molecule type" value="Genomic_DNA"/>
</dbReference>
<keyword evidence="4" id="KW-1185">Reference proteome</keyword>
<feature type="compositionally biased region" description="Polar residues" evidence="2">
    <location>
        <begin position="1190"/>
        <end position="1208"/>
    </location>
</feature>
<feature type="compositionally biased region" description="Polar residues" evidence="2">
    <location>
        <begin position="107"/>
        <end position="135"/>
    </location>
</feature>
<feature type="region of interest" description="Disordered" evidence="2">
    <location>
        <begin position="1190"/>
        <end position="1212"/>
    </location>
</feature>
<feature type="region of interest" description="Disordered" evidence="2">
    <location>
        <begin position="702"/>
        <end position="746"/>
    </location>
</feature>
<protein>
    <submittedName>
        <fullName evidence="3">Uncharacterized protein</fullName>
    </submittedName>
</protein>
<feature type="coiled-coil region" evidence="1">
    <location>
        <begin position="1340"/>
        <end position="1393"/>
    </location>
</feature>